<evidence type="ECO:0000313" key="4">
    <source>
        <dbReference type="Proteomes" id="UP000481252"/>
    </source>
</evidence>
<organism evidence="3 4">
    <name type="scientific">Mesorhizobium zhangyense</name>
    <dbReference type="NCBI Taxonomy" id="1776730"/>
    <lineage>
        <taxon>Bacteria</taxon>
        <taxon>Pseudomonadati</taxon>
        <taxon>Pseudomonadota</taxon>
        <taxon>Alphaproteobacteria</taxon>
        <taxon>Hyphomicrobiales</taxon>
        <taxon>Phyllobacteriaceae</taxon>
        <taxon>Mesorhizobium</taxon>
    </lineage>
</organism>
<accession>A0A7C9R7W8</accession>
<dbReference type="SUPFAM" id="SSF53254">
    <property type="entry name" value="Phosphoglycerate mutase-like"/>
    <property type="match status" value="1"/>
</dbReference>
<evidence type="ECO:0000313" key="3">
    <source>
        <dbReference type="EMBL" id="NGN40473.1"/>
    </source>
</evidence>
<dbReference type="InterPro" id="IPR050275">
    <property type="entry name" value="PGM_Phosphatase"/>
</dbReference>
<sequence length="195" mass="22406">MPPLVYFVRHGLTEWNAEGRLQGQADTDITDVGRAQADRNGARLAELIENPLRFDFVASPMRRTRETMERVRTVMGLDPTGYSTDVRLMEVHFGDWQGSTFAELEAREPGCTRPRKTNKWEFVPPGDAGESYQMLLERVQPWFEALRRPTVCVTHGGVIRTIFRLVENMPGRQAAALEVPQDMVLRLQDDYLEWQ</sequence>
<dbReference type="InterPro" id="IPR029033">
    <property type="entry name" value="His_PPase_superfam"/>
</dbReference>
<keyword evidence="4" id="KW-1185">Reference proteome</keyword>
<gene>
    <name evidence="3" type="ORF">G6N74_05300</name>
</gene>
<reference evidence="3 4" key="1">
    <citation type="submission" date="2020-02" db="EMBL/GenBank/DDBJ databases">
        <title>Genome sequence of the type strain CGMCC 1.15528 of Mesorhizobium zhangyense.</title>
        <authorList>
            <person name="Gao J."/>
            <person name="Sun J."/>
        </authorList>
    </citation>
    <scope>NUCLEOTIDE SEQUENCE [LARGE SCALE GENOMIC DNA]</scope>
    <source>
        <strain evidence="3 4">CGMCC 1.15528</strain>
    </source>
</reference>
<dbReference type="PANTHER" id="PTHR48100">
    <property type="entry name" value="BROAD-SPECIFICITY PHOSPHATASE YOR283W-RELATED"/>
    <property type="match status" value="1"/>
</dbReference>
<dbReference type="PIRSF" id="PIRSF000709">
    <property type="entry name" value="6PFK_2-Ptase"/>
    <property type="match status" value="1"/>
</dbReference>
<proteinExistence type="predicted"/>
<dbReference type="AlphaFoldDB" id="A0A7C9R7W8"/>
<dbReference type="CDD" id="cd07067">
    <property type="entry name" value="HP_PGM_like"/>
    <property type="match status" value="1"/>
</dbReference>
<dbReference type="GO" id="GO:0016791">
    <property type="term" value="F:phosphatase activity"/>
    <property type="evidence" value="ECO:0007669"/>
    <property type="project" value="TreeGrafter"/>
</dbReference>
<dbReference type="RefSeq" id="WP_165115098.1">
    <property type="nucleotide sequence ID" value="NZ_JAAKZG010000002.1"/>
</dbReference>
<dbReference type="PANTHER" id="PTHR48100:SF59">
    <property type="entry name" value="ADENOSYLCOBALAMIN_ALPHA-RIBAZOLE PHOSPHATASE"/>
    <property type="match status" value="1"/>
</dbReference>
<dbReference type="Proteomes" id="UP000481252">
    <property type="component" value="Unassembled WGS sequence"/>
</dbReference>
<feature type="binding site" evidence="2">
    <location>
        <begin position="9"/>
        <end position="16"/>
    </location>
    <ligand>
        <name>substrate</name>
    </ligand>
</feature>
<dbReference type="EMBL" id="JAAKZG010000002">
    <property type="protein sequence ID" value="NGN40473.1"/>
    <property type="molecule type" value="Genomic_DNA"/>
</dbReference>
<dbReference type="GO" id="GO:0005737">
    <property type="term" value="C:cytoplasm"/>
    <property type="evidence" value="ECO:0007669"/>
    <property type="project" value="TreeGrafter"/>
</dbReference>
<evidence type="ECO:0000256" key="2">
    <source>
        <dbReference type="PIRSR" id="PIRSR613078-2"/>
    </source>
</evidence>
<evidence type="ECO:0000256" key="1">
    <source>
        <dbReference type="PIRSR" id="PIRSR613078-1"/>
    </source>
</evidence>
<dbReference type="InterPro" id="IPR013078">
    <property type="entry name" value="His_Pase_superF_clade-1"/>
</dbReference>
<comment type="caution">
    <text evidence="3">The sequence shown here is derived from an EMBL/GenBank/DDBJ whole genome shotgun (WGS) entry which is preliminary data.</text>
</comment>
<protein>
    <submittedName>
        <fullName evidence="3">Histidine phosphatase family protein</fullName>
    </submittedName>
</protein>
<feature type="binding site" evidence="2">
    <location>
        <position position="63"/>
    </location>
    <ligand>
        <name>substrate</name>
    </ligand>
</feature>
<dbReference type="SMART" id="SM00855">
    <property type="entry name" value="PGAM"/>
    <property type="match status" value="1"/>
</dbReference>
<dbReference type="Pfam" id="PF00300">
    <property type="entry name" value="His_Phos_1"/>
    <property type="match status" value="1"/>
</dbReference>
<feature type="active site" description="Tele-phosphohistidine intermediate" evidence="1">
    <location>
        <position position="10"/>
    </location>
</feature>
<feature type="active site" description="Proton donor/acceptor" evidence="1">
    <location>
        <position position="90"/>
    </location>
</feature>
<name>A0A7C9R7W8_9HYPH</name>
<dbReference type="Gene3D" id="3.40.50.1240">
    <property type="entry name" value="Phosphoglycerate mutase-like"/>
    <property type="match status" value="1"/>
</dbReference>